<dbReference type="KEGG" id="ngr:NAEGRDRAFT_57236"/>
<dbReference type="OMA" id="EANLEHW"/>
<dbReference type="GO" id="GO:0055037">
    <property type="term" value="C:recycling endosome"/>
    <property type="evidence" value="ECO:0007669"/>
    <property type="project" value="TreeGrafter"/>
</dbReference>
<protein>
    <recommendedName>
        <fullName evidence="3">UDENN domain-containing protein</fullName>
    </recommendedName>
</protein>
<evidence type="ECO:0000313" key="4">
    <source>
        <dbReference type="EMBL" id="EFC47723.1"/>
    </source>
</evidence>
<dbReference type="InterPro" id="IPR024224">
    <property type="entry name" value="DENND6"/>
</dbReference>
<accession>D2V5X0</accession>
<feature type="compositionally biased region" description="Basic residues" evidence="2">
    <location>
        <begin position="84"/>
        <end position="93"/>
    </location>
</feature>
<dbReference type="AlphaFoldDB" id="D2V5X0"/>
<comment type="similarity">
    <text evidence="1">Belongs to the DENND6 family.</text>
</comment>
<name>D2V5X0_NAEGR</name>
<dbReference type="InParanoid" id="D2V5X0"/>
<dbReference type="InterPro" id="IPR037516">
    <property type="entry name" value="Tripartite_DENN"/>
</dbReference>
<dbReference type="PANTHER" id="PTHR13677">
    <property type="entry name" value="LD41638P"/>
    <property type="match status" value="1"/>
</dbReference>
<evidence type="ECO:0000256" key="1">
    <source>
        <dbReference type="ARBA" id="ARBA00007159"/>
    </source>
</evidence>
<dbReference type="PROSITE" id="PS50211">
    <property type="entry name" value="DENN"/>
    <property type="match status" value="1"/>
</dbReference>
<feature type="domain" description="UDENN" evidence="3">
    <location>
        <begin position="180"/>
        <end position="687"/>
    </location>
</feature>
<dbReference type="EMBL" id="GG738853">
    <property type="protein sequence ID" value="EFC47723.1"/>
    <property type="molecule type" value="Genomic_DNA"/>
</dbReference>
<proteinExistence type="inferred from homology"/>
<dbReference type="PANTHER" id="PTHR13677:SF0">
    <property type="entry name" value="LD41638P"/>
    <property type="match status" value="1"/>
</dbReference>
<dbReference type="OrthoDB" id="10265409at2759"/>
<reference evidence="4 5" key="1">
    <citation type="journal article" date="2010" name="Cell">
        <title>The genome of Naegleria gruberi illuminates early eukaryotic versatility.</title>
        <authorList>
            <person name="Fritz-Laylin L.K."/>
            <person name="Prochnik S.E."/>
            <person name="Ginger M.L."/>
            <person name="Dacks J.B."/>
            <person name="Carpenter M.L."/>
            <person name="Field M.C."/>
            <person name="Kuo A."/>
            <person name="Paredez A."/>
            <person name="Chapman J."/>
            <person name="Pham J."/>
            <person name="Shu S."/>
            <person name="Neupane R."/>
            <person name="Cipriano M."/>
            <person name="Mancuso J."/>
            <person name="Tu H."/>
            <person name="Salamov A."/>
            <person name="Lindquist E."/>
            <person name="Shapiro H."/>
            <person name="Lucas S."/>
            <person name="Grigoriev I.V."/>
            <person name="Cande W.Z."/>
            <person name="Fulton C."/>
            <person name="Rokhsar D.S."/>
            <person name="Dawson S.C."/>
        </authorList>
    </citation>
    <scope>NUCLEOTIDE SEQUENCE [LARGE SCALE GENOMIC DNA]</scope>
    <source>
        <strain evidence="4 5">NEG-M</strain>
    </source>
</reference>
<dbReference type="STRING" id="5762.D2V5X0"/>
<dbReference type="Proteomes" id="UP000006671">
    <property type="component" value="Unassembled WGS sequence"/>
</dbReference>
<organism evidence="5">
    <name type="scientific">Naegleria gruberi</name>
    <name type="common">Amoeba</name>
    <dbReference type="NCBI Taxonomy" id="5762"/>
    <lineage>
        <taxon>Eukaryota</taxon>
        <taxon>Discoba</taxon>
        <taxon>Heterolobosea</taxon>
        <taxon>Tetramitia</taxon>
        <taxon>Eutetramitia</taxon>
        <taxon>Vahlkampfiidae</taxon>
        <taxon>Naegleria</taxon>
    </lineage>
</organism>
<dbReference type="GO" id="GO:0005085">
    <property type="term" value="F:guanyl-nucleotide exchange factor activity"/>
    <property type="evidence" value="ECO:0007669"/>
    <property type="project" value="InterPro"/>
</dbReference>
<evidence type="ECO:0000313" key="5">
    <source>
        <dbReference type="Proteomes" id="UP000006671"/>
    </source>
</evidence>
<gene>
    <name evidence="4" type="ORF">NAEGRDRAFT_57236</name>
</gene>
<dbReference type="VEuPathDB" id="AmoebaDB:NAEGRDRAFT_57236"/>
<feature type="region of interest" description="Disordered" evidence="2">
    <location>
        <begin position="53"/>
        <end position="107"/>
    </location>
</feature>
<dbReference type="eggNOG" id="KOG2432">
    <property type="taxonomic scope" value="Eukaryota"/>
</dbReference>
<sequence length="769" mass="87711">MHPISEMIFKIIQLLKMKQEPSSSTLLVASSPTLSDSCSLGGEASSAVTRLDGEELKSQSDNNFLVDGSGDGNEEEEDEVVVVRRMKKKKKNSNRSSSSTSPISVASSDEIGEEIKKMSIDEKVSKTLLSVSNHDEEAGFTCPSLSNSPPSYALSPMKNRVVSSNDGVNGDIRCTTRWIDCLMVATFDIELGQKIHQVYPSDYPISQSQLSDIAYLSFPDGNNQTSTSGASSEKPTTCTWSFRTSDDLFGYVHFLQQQDSTVKRGCLMTSVILLTKYPFIKLYRYMVQKIAMNYFSEVEKQKQTKKNSSESVLSASNIFAQVMKQVNNWVLPNVDSQYELSFFEQKIKYRSPLFIPSSQSYQNKINQLKPREGGGVSSVTPLKERLLGRKYPYQQEVNVYRNFISHSLESLAKFWELVITGEPILVLSPTPTQCCVSVFSLVSMIAPIPYGGDVRPYFTVHNQDFKYFSQMGGHQGFTSAIVGVTNPFFVKAYENWPHIITVGKQHNSSPVKKSTSPPSTFQSAFSANKIVSFFTNVDNESNERKQLMWDYKETFLSKKKSFIVDDLDMSGIKLLTEDINVSDRSSADSLNNDQIRKFFEQLTEDFLHPIHQCFDTLVCSMKTFIVRSEHAKVFKTEKFINYIKKNGYNEKVFKAKKSDVFEMYKRFVYSTNFKSFMEHRLREAYVNDVQHTDIDEFLKNEKFSEIDLIDLFLQIKQDLEEEMKTYDDDVIVTRLQVFLSQILKRLPDTLKLHLERQLSNMVEDLKDSF</sequence>
<dbReference type="RefSeq" id="XP_002680467.1">
    <property type="nucleotide sequence ID" value="XM_002680421.1"/>
</dbReference>
<keyword evidence="5" id="KW-1185">Reference proteome</keyword>
<evidence type="ECO:0000256" key="2">
    <source>
        <dbReference type="SAM" id="MobiDB-lite"/>
    </source>
</evidence>
<evidence type="ECO:0000259" key="3">
    <source>
        <dbReference type="PROSITE" id="PS50211"/>
    </source>
</evidence>
<dbReference type="GeneID" id="8861897"/>